<protein>
    <submittedName>
        <fullName evidence="2">Uncharacterized conserved protein</fullName>
    </submittedName>
</protein>
<dbReference type="InterPro" id="IPR042271">
    <property type="entry name" value="Zinicin_2_N"/>
</dbReference>
<accession>A0A448PFX4</accession>
<dbReference type="SUPFAM" id="SSF55486">
    <property type="entry name" value="Metalloproteases ('zincins'), catalytic domain"/>
    <property type="match status" value="1"/>
</dbReference>
<dbReference type="EMBL" id="LR134476">
    <property type="protein sequence ID" value="VEI13794.1"/>
    <property type="molecule type" value="Genomic_DNA"/>
</dbReference>
<evidence type="ECO:0000256" key="1">
    <source>
        <dbReference type="SAM" id="MobiDB-lite"/>
    </source>
</evidence>
<sequence>MSNSDHSGQGAPGGNWEEMLRAILGSEQAEQIIERMKAEGHDPQAMAQMLNPGNMAMVTNQIRHFLGSSGEGPVNWQLAERVARDTVSHGSLDRLTAAKADRARTAMRTASLWLDAATDFAPATGPNLALSRLDWIAHSLGTFRKLLDPIGANVSRAFSEVLSSHMDHMPPQMAQMLGDPNKMLTTMIAAVLGMQYGGALAELAVKSFGSTDTGVPLLEGSSSILVPANIADFAEGLNVPQEEVLLYVAVRECAATRLYGRVPWLRPRVLDTIAEIASGIEINMESIEEQVRGMAIDPMSDPQAMPQIDMSNIFVLELGQDQQDAVERLQHLLSLIEGWVSEVSAKAVLPHLPAAVPMRELFTRRYATDNPAKSVWEEQLGIELVARRQREASAFWELAEKEKGIAGRDALWSHPDLLPTAEALDDPESFFSDSQEDIEAELDSFLEDLFNDAEQSGAPHEEPFETGKDPDKPSDSGSPQAE</sequence>
<organism evidence="2 3">
    <name type="scientific">Trueperella bialowiezensis</name>
    <dbReference type="NCBI Taxonomy" id="312285"/>
    <lineage>
        <taxon>Bacteria</taxon>
        <taxon>Bacillati</taxon>
        <taxon>Actinomycetota</taxon>
        <taxon>Actinomycetes</taxon>
        <taxon>Actinomycetales</taxon>
        <taxon>Actinomycetaceae</taxon>
        <taxon>Trueperella</taxon>
    </lineage>
</organism>
<dbReference type="KEGG" id="tbw:NCTC13354_01516"/>
<dbReference type="OrthoDB" id="8478472at2"/>
<proteinExistence type="predicted"/>
<evidence type="ECO:0000313" key="2">
    <source>
        <dbReference type="EMBL" id="VEI13794.1"/>
    </source>
</evidence>
<dbReference type="PANTHER" id="PTHR39420">
    <property type="match status" value="1"/>
</dbReference>
<dbReference type="Gene3D" id="1.20.150.30">
    <property type="entry name" value="Zincin-like metallopeptidase, N-terminal domain"/>
    <property type="match status" value="1"/>
</dbReference>
<dbReference type="Pfam" id="PF10103">
    <property type="entry name" value="Zincin_2"/>
    <property type="match status" value="1"/>
</dbReference>
<dbReference type="NCBIfam" id="TIGR03624">
    <property type="entry name" value="putative hydrolase"/>
    <property type="match status" value="1"/>
</dbReference>
<dbReference type="AlphaFoldDB" id="A0A448PFX4"/>
<dbReference type="PANTHER" id="PTHR39420:SF2">
    <property type="entry name" value="HYDROLASE"/>
    <property type="match status" value="1"/>
</dbReference>
<gene>
    <name evidence="2" type="ORF">NCTC13354_01516</name>
</gene>
<dbReference type="InterPro" id="IPR018766">
    <property type="entry name" value="Zinicin_2"/>
</dbReference>
<name>A0A448PFX4_9ACTO</name>
<reference evidence="2 3" key="1">
    <citation type="submission" date="2018-12" db="EMBL/GenBank/DDBJ databases">
        <authorList>
            <consortium name="Pathogen Informatics"/>
        </authorList>
    </citation>
    <scope>NUCLEOTIDE SEQUENCE [LARGE SCALE GENOMIC DNA]</scope>
    <source>
        <strain evidence="2 3">NCTC13354</strain>
    </source>
</reference>
<keyword evidence="3" id="KW-1185">Reference proteome</keyword>
<feature type="compositionally biased region" description="Basic and acidic residues" evidence="1">
    <location>
        <begin position="459"/>
        <end position="474"/>
    </location>
</feature>
<feature type="region of interest" description="Disordered" evidence="1">
    <location>
        <begin position="449"/>
        <end position="482"/>
    </location>
</feature>
<evidence type="ECO:0000313" key="3">
    <source>
        <dbReference type="Proteomes" id="UP000269542"/>
    </source>
</evidence>
<dbReference type="Proteomes" id="UP000269542">
    <property type="component" value="Chromosome"/>
</dbReference>
<dbReference type="RefSeq" id="WP_126416861.1">
    <property type="nucleotide sequence ID" value="NZ_LR134476.1"/>
</dbReference>